<gene>
    <name evidence="3" type="ORF">A3C92_03210</name>
</gene>
<dbReference type="SUPFAM" id="SSF53756">
    <property type="entry name" value="UDP-Glycosyltransferase/glycogen phosphorylase"/>
    <property type="match status" value="1"/>
</dbReference>
<accession>A0A1G2KV31</accession>
<organism evidence="3 4">
    <name type="scientific">Candidatus Sungbacteria bacterium RIFCSPHIGHO2_02_FULL_53_17</name>
    <dbReference type="NCBI Taxonomy" id="1802275"/>
    <lineage>
        <taxon>Bacteria</taxon>
        <taxon>Candidatus Sungiibacteriota</taxon>
    </lineage>
</organism>
<evidence type="ECO:0000313" key="4">
    <source>
        <dbReference type="Proteomes" id="UP000177177"/>
    </source>
</evidence>
<dbReference type="InterPro" id="IPR050194">
    <property type="entry name" value="Glycosyltransferase_grp1"/>
</dbReference>
<dbReference type="Pfam" id="PF00534">
    <property type="entry name" value="Glycos_transf_1"/>
    <property type="match status" value="1"/>
</dbReference>
<evidence type="ECO:0000259" key="1">
    <source>
        <dbReference type="Pfam" id="PF00534"/>
    </source>
</evidence>
<dbReference type="Proteomes" id="UP000177177">
    <property type="component" value="Unassembled WGS sequence"/>
</dbReference>
<feature type="domain" description="Glycosyl transferase family 1" evidence="1">
    <location>
        <begin position="199"/>
        <end position="353"/>
    </location>
</feature>
<feature type="domain" description="Glycosyltransferase subfamily 4-like N-terminal" evidence="2">
    <location>
        <begin position="55"/>
        <end position="149"/>
    </location>
</feature>
<sequence length="384" mass="43453">MRVLMFSQDPNALREGSATRGRLADYARVLGELHVIVRAREAGRLQVSEGLFLYPAASSGVLGFVRAWHIGAMLCTQRRFDVISVQAPDLSGCIGFFLSRRFRVPLQLQLHTDYMSPHYARAGWKERLYYILARVLVPRADCVRAVSKRICYSFQTKSGIRSRLSLESRIGVLPIFTDVARFFDAHADPETESRFASYDFKMIAAGRFVEKEKNFLMLIDMMREFVKVCPKALLVIVGEGPDKERYKLQTTNYKLEHNVIIEPWRDDLPSFLKSFDLFLLPSNYEGWGRAVIEAMAAGLPVVMTDVGLAGEVVKTQENGIIVPVGNRAAFLQAMVTLYKDKEKRKILAAAGRQTAQNLQPQTKKEYLARYRQCLEPCAFPPNAA</sequence>
<dbReference type="Pfam" id="PF13579">
    <property type="entry name" value="Glyco_trans_4_4"/>
    <property type="match status" value="1"/>
</dbReference>
<evidence type="ECO:0000313" key="3">
    <source>
        <dbReference type="EMBL" id="OHA03253.1"/>
    </source>
</evidence>
<protein>
    <submittedName>
        <fullName evidence="3">Uncharacterized protein</fullName>
    </submittedName>
</protein>
<dbReference type="EMBL" id="MHQN01000021">
    <property type="protein sequence ID" value="OHA03253.1"/>
    <property type="molecule type" value="Genomic_DNA"/>
</dbReference>
<dbReference type="PANTHER" id="PTHR45947:SF3">
    <property type="entry name" value="SULFOQUINOVOSYL TRANSFERASE SQD2"/>
    <property type="match status" value="1"/>
</dbReference>
<reference evidence="3 4" key="1">
    <citation type="journal article" date="2016" name="Nat. Commun.">
        <title>Thousands of microbial genomes shed light on interconnected biogeochemical processes in an aquifer system.</title>
        <authorList>
            <person name="Anantharaman K."/>
            <person name="Brown C.T."/>
            <person name="Hug L.A."/>
            <person name="Sharon I."/>
            <person name="Castelle C.J."/>
            <person name="Probst A.J."/>
            <person name="Thomas B.C."/>
            <person name="Singh A."/>
            <person name="Wilkins M.J."/>
            <person name="Karaoz U."/>
            <person name="Brodie E.L."/>
            <person name="Williams K.H."/>
            <person name="Hubbard S.S."/>
            <person name="Banfield J.F."/>
        </authorList>
    </citation>
    <scope>NUCLEOTIDE SEQUENCE [LARGE SCALE GENOMIC DNA]</scope>
</reference>
<dbReference type="Gene3D" id="3.40.50.2000">
    <property type="entry name" value="Glycogen Phosphorylase B"/>
    <property type="match status" value="2"/>
</dbReference>
<name>A0A1G2KV31_9BACT</name>
<dbReference type="GO" id="GO:0016757">
    <property type="term" value="F:glycosyltransferase activity"/>
    <property type="evidence" value="ECO:0007669"/>
    <property type="project" value="InterPro"/>
</dbReference>
<dbReference type="InterPro" id="IPR001296">
    <property type="entry name" value="Glyco_trans_1"/>
</dbReference>
<proteinExistence type="predicted"/>
<dbReference type="CDD" id="cd03801">
    <property type="entry name" value="GT4_PimA-like"/>
    <property type="match status" value="1"/>
</dbReference>
<comment type="caution">
    <text evidence="3">The sequence shown here is derived from an EMBL/GenBank/DDBJ whole genome shotgun (WGS) entry which is preliminary data.</text>
</comment>
<dbReference type="InterPro" id="IPR028098">
    <property type="entry name" value="Glyco_trans_4-like_N"/>
</dbReference>
<dbReference type="AlphaFoldDB" id="A0A1G2KV31"/>
<evidence type="ECO:0000259" key="2">
    <source>
        <dbReference type="Pfam" id="PF13579"/>
    </source>
</evidence>
<dbReference type="PANTHER" id="PTHR45947">
    <property type="entry name" value="SULFOQUINOVOSYL TRANSFERASE SQD2"/>
    <property type="match status" value="1"/>
</dbReference>